<keyword evidence="3" id="KW-0238">DNA-binding</keyword>
<dbReference type="AlphaFoldDB" id="A0A268F723"/>
<dbReference type="SUPFAM" id="SSF48498">
    <property type="entry name" value="Tetracyclin repressor-like, C-terminal domain"/>
    <property type="match status" value="1"/>
</dbReference>
<protein>
    <submittedName>
        <fullName evidence="5">Uncharacterized protein</fullName>
    </submittedName>
</protein>
<dbReference type="InterPro" id="IPR004111">
    <property type="entry name" value="Repressor_TetR_C"/>
</dbReference>
<keyword evidence="1" id="KW-0678">Repressor</keyword>
<dbReference type="Pfam" id="PF02909">
    <property type="entry name" value="TetR_C_1"/>
    <property type="match status" value="1"/>
</dbReference>
<dbReference type="InterPro" id="IPR023772">
    <property type="entry name" value="DNA-bd_HTH_TetR-type_CS"/>
</dbReference>
<keyword evidence="2" id="KW-0805">Transcription regulation</keyword>
<accession>A0A268F723</accession>
<dbReference type="GO" id="GO:0003677">
    <property type="term" value="F:DNA binding"/>
    <property type="evidence" value="ECO:0007669"/>
    <property type="project" value="UniProtKB-UniRule"/>
</dbReference>
<evidence type="ECO:0000256" key="3">
    <source>
        <dbReference type="ARBA" id="ARBA00023125"/>
    </source>
</evidence>
<dbReference type="PROSITE" id="PS50977">
    <property type="entry name" value="HTH_TETR_2"/>
    <property type="match status" value="1"/>
</dbReference>
<dbReference type="Proteomes" id="UP000216961">
    <property type="component" value="Unassembled WGS sequence"/>
</dbReference>
<comment type="caution">
    <text evidence="5">The sequence shown here is derived from an EMBL/GenBank/DDBJ whole genome shotgun (WGS) entry which is preliminary data.</text>
</comment>
<dbReference type="InterPro" id="IPR036271">
    <property type="entry name" value="Tet_transcr_reg_TetR-rel_C_sf"/>
</dbReference>
<dbReference type="GO" id="GO:0046677">
    <property type="term" value="P:response to antibiotic"/>
    <property type="evidence" value="ECO:0007669"/>
    <property type="project" value="InterPro"/>
</dbReference>
<keyword evidence="4" id="KW-0804">Transcription</keyword>
<evidence type="ECO:0000256" key="2">
    <source>
        <dbReference type="ARBA" id="ARBA00023015"/>
    </source>
</evidence>
<dbReference type="PRINTS" id="PR00400">
    <property type="entry name" value="TETREPRESSOR"/>
</dbReference>
<dbReference type="PRINTS" id="PR00455">
    <property type="entry name" value="HTHTETR"/>
</dbReference>
<gene>
    <name evidence="5" type="ORF">CHH57_21320</name>
</gene>
<dbReference type="InterPro" id="IPR001647">
    <property type="entry name" value="HTH_TetR"/>
</dbReference>
<dbReference type="Gene3D" id="1.10.357.10">
    <property type="entry name" value="Tetracycline Repressor, domain 2"/>
    <property type="match status" value="1"/>
</dbReference>
<name>A0A268F723_NIACI</name>
<evidence type="ECO:0000313" key="5">
    <source>
        <dbReference type="EMBL" id="PAD81173.1"/>
    </source>
</evidence>
<dbReference type="EMBL" id="NPBQ01000131">
    <property type="protein sequence ID" value="PAD81173.1"/>
    <property type="molecule type" value="Genomic_DNA"/>
</dbReference>
<proteinExistence type="predicted"/>
<dbReference type="Gene3D" id="1.10.10.60">
    <property type="entry name" value="Homeodomain-like"/>
    <property type="match status" value="1"/>
</dbReference>
<dbReference type="InterPro" id="IPR003012">
    <property type="entry name" value="Tet_transcr_reg_TetR"/>
</dbReference>
<dbReference type="Pfam" id="PF00440">
    <property type="entry name" value="TetR_N"/>
    <property type="match status" value="1"/>
</dbReference>
<dbReference type="SUPFAM" id="SSF46689">
    <property type="entry name" value="Homeodomain-like"/>
    <property type="match status" value="1"/>
</dbReference>
<dbReference type="PROSITE" id="PS01081">
    <property type="entry name" value="HTH_TETR_1"/>
    <property type="match status" value="1"/>
</dbReference>
<evidence type="ECO:0000256" key="4">
    <source>
        <dbReference type="ARBA" id="ARBA00023163"/>
    </source>
</evidence>
<sequence length="241" mass="28004">MIDLLEMELLLMKGKKTKITKENIIAASWRLLDKVGIEEFSMRKLAVELNIQAPSIYWYFKNKQSIFQSLANEIAKESILSTKLDGDWKGKLTQFAVGIKDTLSKYPCSAQLIMKTIPTEPDYMILINELLQVVDDLPMEDKDKFSSIMCLLNYVIFFELDKYEQKKTQLLILEEFGPNDVQTLFKRPFEQFPDDGVKVLKRLYNNDLFEEIGSDRMFENGLYIIISGIEQLIIKNSTNEE</sequence>
<dbReference type="GO" id="GO:0045892">
    <property type="term" value="P:negative regulation of DNA-templated transcription"/>
    <property type="evidence" value="ECO:0007669"/>
    <property type="project" value="InterPro"/>
</dbReference>
<dbReference type="InterPro" id="IPR009057">
    <property type="entry name" value="Homeodomain-like_sf"/>
</dbReference>
<organism evidence="5 6">
    <name type="scientific">Niallia circulans</name>
    <name type="common">Bacillus circulans</name>
    <dbReference type="NCBI Taxonomy" id="1397"/>
    <lineage>
        <taxon>Bacteria</taxon>
        <taxon>Bacillati</taxon>
        <taxon>Bacillota</taxon>
        <taxon>Bacilli</taxon>
        <taxon>Bacillales</taxon>
        <taxon>Bacillaceae</taxon>
        <taxon>Niallia</taxon>
    </lineage>
</organism>
<evidence type="ECO:0000256" key="1">
    <source>
        <dbReference type="ARBA" id="ARBA00022491"/>
    </source>
</evidence>
<evidence type="ECO:0000313" key="6">
    <source>
        <dbReference type="Proteomes" id="UP000216961"/>
    </source>
</evidence>
<reference evidence="5 6" key="1">
    <citation type="submission" date="2017-07" db="EMBL/GenBank/DDBJ databases">
        <title>Isolation and whole genome analysis of endospore-forming bacteria from heroin.</title>
        <authorList>
            <person name="Kalinowski J."/>
            <person name="Ahrens B."/>
            <person name="Al-Dilaimi A."/>
            <person name="Winkler A."/>
            <person name="Wibberg D."/>
            <person name="Schleenbecker U."/>
            <person name="Ruckert C."/>
            <person name="Wolfel R."/>
            <person name="Grass G."/>
        </authorList>
    </citation>
    <scope>NUCLEOTIDE SEQUENCE [LARGE SCALE GENOMIC DNA]</scope>
    <source>
        <strain evidence="5 6">7521-2</strain>
    </source>
</reference>
<dbReference type="KEGG" id="bcir:C2I06_23500"/>